<sequence length="34" mass="3933">MAEKVNQKQVVPRVLIVRPAWLEMALEILRATTK</sequence>
<gene>
    <name evidence="1" type="ORF">LCGC14_0325810</name>
</gene>
<dbReference type="EMBL" id="LAZR01000225">
    <property type="protein sequence ID" value="KKN80775.1"/>
    <property type="molecule type" value="Genomic_DNA"/>
</dbReference>
<name>A0A0F9THV7_9ZZZZ</name>
<organism evidence="1">
    <name type="scientific">marine sediment metagenome</name>
    <dbReference type="NCBI Taxonomy" id="412755"/>
    <lineage>
        <taxon>unclassified sequences</taxon>
        <taxon>metagenomes</taxon>
        <taxon>ecological metagenomes</taxon>
    </lineage>
</organism>
<reference evidence="1" key="1">
    <citation type="journal article" date="2015" name="Nature">
        <title>Complex archaea that bridge the gap between prokaryotes and eukaryotes.</title>
        <authorList>
            <person name="Spang A."/>
            <person name="Saw J.H."/>
            <person name="Jorgensen S.L."/>
            <person name="Zaremba-Niedzwiedzka K."/>
            <person name="Martijn J."/>
            <person name="Lind A.E."/>
            <person name="van Eijk R."/>
            <person name="Schleper C."/>
            <person name="Guy L."/>
            <person name="Ettema T.J."/>
        </authorList>
    </citation>
    <scope>NUCLEOTIDE SEQUENCE</scope>
</reference>
<evidence type="ECO:0000313" key="1">
    <source>
        <dbReference type="EMBL" id="KKN80775.1"/>
    </source>
</evidence>
<protein>
    <submittedName>
        <fullName evidence="1">Uncharacterized protein</fullName>
    </submittedName>
</protein>
<accession>A0A0F9THV7</accession>
<proteinExistence type="predicted"/>
<comment type="caution">
    <text evidence="1">The sequence shown here is derived from an EMBL/GenBank/DDBJ whole genome shotgun (WGS) entry which is preliminary data.</text>
</comment>
<dbReference type="AlphaFoldDB" id="A0A0F9THV7"/>